<dbReference type="InterPro" id="IPR036188">
    <property type="entry name" value="FAD/NAD-bd_sf"/>
</dbReference>
<dbReference type="GO" id="GO:0004499">
    <property type="term" value="F:N,N-dimethylaniline monooxygenase activity"/>
    <property type="evidence" value="ECO:0007669"/>
    <property type="project" value="InterPro"/>
</dbReference>
<dbReference type="STRING" id="686832.A0A0C2Y758"/>
<dbReference type="EMBL" id="KN831772">
    <property type="protein sequence ID" value="KIM45658.1"/>
    <property type="molecule type" value="Genomic_DNA"/>
</dbReference>
<evidence type="ECO:0000256" key="3">
    <source>
        <dbReference type="ARBA" id="ARBA00023002"/>
    </source>
</evidence>
<dbReference type="InterPro" id="IPR020946">
    <property type="entry name" value="Flavin_mOase-like"/>
</dbReference>
<dbReference type="PANTHER" id="PTHR43539">
    <property type="entry name" value="FLAVIN-BINDING MONOOXYGENASE-LIKE PROTEIN (AFU_ORTHOLOGUE AFUA_4G09220)"/>
    <property type="match status" value="1"/>
</dbReference>
<dbReference type="SUPFAM" id="SSF51905">
    <property type="entry name" value="FAD/NAD(P)-binding domain"/>
    <property type="match status" value="2"/>
</dbReference>
<dbReference type="Pfam" id="PF00743">
    <property type="entry name" value="FMO-like"/>
    <property type="match status" value="1"/>
</dbReference>
<dbReference type="Proteomes" id="UP000053424">
    <property type="component" value="Unassembled WGS sequence"/>
</dbReference>
<evidence type="ECO:0000313" key="5">
    <source>
        <dbReference type="Proteomes" id="UP000053424"/>
    </source>
</evidence>
<protein>
    <recommendedName>
        <fullName evidence="6">FAD/NAD(P)-binding domain-containing protein</fullName>
    </recommendedName>
</protein>
<dbReference type="OrthoDB" id="74360at2759"/>
<dbReference type="AlphaFoldDB" id="A0A0C2Y758"/>
<keyword evidence="1" id="KW-0285">Flavoprotein</keyword>
<dbReference type="PANTHER" id="PTHR43539:SF26">
    <property type="entry name" value="MONOOXYGENASE, PUTATIVE-RELATED"/>
    <property type="match status" value="1"/>
</dbReference>
<dbReference type="Gene3D" id="3.50.50.60">
    <property type="entry name" value="FAD/NAD(P)-binding domain"/>
    <property type="match status" value="1"/>
</dbReference>
<reference evidence="4 5" key="1">
    <citation type="submission" date="2014-04" db="EMBL/GenBank/DDBJ databases">
        <authorList>
            <consortium name="DOE Joint Genome Institute"/>
            <person name="Kuo A."/>
            <person name="Gay G."/>
            <person name="Dore J."/>
            <person name="Kohler A."/>
            <person name="Nagy L.G."/>
            <person name="Floudas D."/>
            <person name="Copeland A."/>
            <person name="Barry K.W."/>
            <person name="Cichocki N."/>
            <person name="Veneault-Fourrey C."/>
            <person name="LaButti K."/>
            <person name="Lindquist E.A."/>
            <person name="Lipzen A."/>
            <person name="Lundell T."/>
            <person name="Morin E."/>
            <person name="Murat C."/>
            <person name="Sun H."/>
            <person name="Tunlid A."/>
            <person name="Henrissat B."/>
            <person name="Grigoriev I.V."/>
            <person name="Hibbett D.S."/>
            <person name="Martin F."/>
            <person name="Nordberg H.P."/>
            <person name="Cantor M.N."/>
            <person name="Hua S.X."/>
        </authorList>
    </citation>
    <scope>NUCLEOTIDE SEQUENCE [LARGE SCALE GENOMIC DNA]</scope>
    <source>
        <strain evidence="5">h7</strain>
    </source>
</reference>
<reference evidence="5" key="2">
    <citation type="submission" date="2015-01" db="EMBL/GenBank/DDBJ databases">
        <title>Evolutionary Origins and Diversification of the Mycorrhizal Mutualists.</title>
        <authorList>
            <consortium name="DOE Joint Genome Institute"/>
            <consortium name="Mycorrhizal Genomics Consortium"/>
            <person name="Kohler A."/>
            <person name="Kuo A."/>
            <person name="Nagy L.G."/>
            <person name="Floudas D."/>
            <person name="Copeland A."/>
            <person name="Barry K.W."/>
            <person name="Cichocki N."/>
            <person name="Veneault-Fourrey C."/>
            <person name="LaButti K."/>
            <person name="Lindquist E.A."/>
            <person name="Lipzen A."/>
            <person name="Lundell T."/>
            <person name="Morin E."/>
            <person name="Murat C."/>
            <person name="Riley R."/>
            <person name="Ohm R."/>
            <person name="Sun H."/>
            <person name="Tunlid A."/>
            <person name="Henrissat B."/>
            <person name="Grigoriev I.V."/>
            <person name="Hibbett D.S."/>
            <person name="Martin F."/>
        </authorList>
    </citation>
    <scope>NUCLEOTIDE SEQUENCE [LARGE SCALE GENOMIC DNA]</scope>
    <source>
        <strain evidence="5">h7</strain>
    </source>
</reference>
<proteinExistence type="predicted"/>
<keyword evidence="3" id="KW-0560">Oxidoreductase</keyword>
<keyword evidence="5" id="KW-1185">Reference proteome</keyword>
<organism evidence="4 5">
    <name type="scientific">Hebeloma cylindrosporum</name>
    <dbReference type="NCBI Taxonomy" id="76867"/>
    <lineage>
        <taxon>Eukaryota</taxon>
        <taxon>Fungi</taxon>
        <taxon>Dikarya</taxon>
        <taxon>Basidiomycota</taxon>
        <taxon>Agaricomycotina</taxon>
        <taxon>Agaricomycetes</taxon>
        <taxon>Agaricomycetidae</taxon>
        <taxon>Agaricales</taxon>
        <taxon>Agaricineae</taxon>
        <taxon>Hymenogastraceae</taxon>
        <taxon>Hebeloma</taxon>
    </lineage>
</organism>
<evidence type="ECO:0008006" key="6">
    <source>
        <dbReference type="Google" id="ProtNLM"/>
    </source>
</evidence>
<evidence type="ECO:0000256" key="1">
    <source>
        <dbReference type="ARBA" id="ARBA00022630"/>
    </source>
</evidence>
<evidence type="ECO:0000256" key="2">
    <source>
        <dbReference type="ARBA" id="ARBA00022827"/>
    </source>
</evidence>
<sequence length="614" mass="67989">MSASDIPDYPLPTLDRLGVSPSSLSTIDAKAIASSWLSSFEAAATASPPSISGILSLFLPDGFWRDMFALTWDIRTFAGQDKIGKFLEDRLALNKVKAFKLKEDFPPILDRPFEDVAWIAFMFEFETEVGAASAIVRLVPLPAGNELQWKAHVVFTNLESLLAFPPSVGARRDPRPNHGRWATQREREADFADADPKVIIFGAGQSGLIIAARLKFLGIPSLIVERNARIGDNWRQRYDALCLHDPVWYDHMPYLPFPETWPVYTPALKLADWLEFYAMALELNVWTSSTITSVVQDTQTKKWNVEVTKGDGANRKFTTNHVVFCTGFGSGVPNSPKYPGMDKFKGQILHSSQHKRASDHAGKKVVVVGACSSAHDIAVDYYEHGVDVTMFQRGSTYIMSTAKGWPALFGKTYWEGGPPVEIADRLTASFPHHMAIPVNQRAVKYVAELDKELLESLHKVGFRTNLGIKGSGFGLLAWSKQGGYYLDTGGSTLIAEGKIKLKSDSQIESFTETGIKFENGTELTADVVVFATGLGDSKGTIRRVCGDEVADRMKRIGGLDEEGEIHGPWRHTGVEGLWYMMGNLALCRFHSNHIALQIKAMEEGIYGTRYDLAQ</sequence>
<dbReference type="GO" id="GO:0050661">
    <property type="term" value="F:NADP binding"/>
    <property type="evidence" value="ECO:0007669"/>
    <property type="project" value="InterPro"/>
</dbReference>
<gene>
    <name evidence="4" type="ORF">M413DRAFT_66502</name>
</gene>
<dbReference type="GO" id="GO:0050660">
    <property type="term" value="F:flavin adenine dinucleotide binding"/>
    <property type="evidence" value="ECO:0007669"/>
    <property type="project" value="InterPro"/>
</dbReference>
<dbReference type="HOGENOM" id="CLU_015676_1_0_1"/>
<evidence type="ECO:0000313" key="4">
    <source>
        <dbReference type="EMBL" id="KIM45658.1"/>
    </source>
</evidence>
<accession>A0A0C2Y758</accession>
<name>A0A0C2Y758_HEBCY</name>
<keyword evidence="2" id="KW-0274">FAD</keyword>
<dbReference type="InterPro" id="IPR050982">
    <property type="entry name" value="Auxin_biosynth/cation_transpt"/>
</dbReference>